<dbReference type="PROSITE" id="PS51635">
    <property type="entry name" value="PNPLA"/>
    <property type="match status" value="1"/>
</dbReference>
<evidence type="ECO:0000256" key="1">
    <source>
        <dbReference type="ARBA" id="ARBA00023098"/>
    </source>
</evidence>
<protein>
    <recommendedName>
        <fullName evidence="4">PNPLA domain-containing protein</fullName>
    </recommendedName>
</protein>
<sequence length="313" mass="34186">MTESQKIYVSFQGGGAKGVAHLGGLKALEDWIHEKSLGGIPHEISAVAGTSAGAIVAALVAVGYRADDIFSCKINSGGQKTGSHILEEVCDGRYKSPTSLFTERGWGNIKRIRAVLKELTDKFSLIKFIAAEFYIDLIALSFSFVVLGFEWSAWVPVILLALPIFFFAILAIRFLKIKKGLASLDVIRDVINDAILNALEGRPVEHPDGVTFEDLRKCGCRSLKIVSTNVSTRDVEVFSYWTTANVSVADAVCASICLPIIFSPYEINIEKRGPQRFVDGGVLSNLPLWPFDDDRALSPEAWTLGFSLVREAA</sequence>
<evidence type="ECO:0000256" key="3">
    <source>
        <dbReference type="SAM" id="Phobius"/>
    </source>
</evidence>
<gene>
    <name evidence="5" type="ORF">C7T86_19455</name>
</gene>
<dbReference type="RefSeq" id="WP_078565761.1">
    <property type="nucleotide sequence ID" value="NZ_CP013004.1"/>
</dbReference>
<evidence type="ECO:0000259" key="4">
    <source>
        <dbReference type="PROSITE" id="PS51635"/>
    </source>
</evidence>
<reference evidence="5 6" key="1">
    <citation type="submission" date="2018-03" db="EMBL/GenBank/DDBJ databases">
        <title>Sequencing of reference strains of Xanthomonas.</title>
        <authorList>
            <person name="Studholme D.J."/>
            <person name="Vicente J."/>
            <person name="Sarris P."/>
        </authorList>
    </citation>
    <scope>NUCLEOTIDE SEQUENCE [LARGE SCALE GENOMIC DNA]</scope>
    <source>
        <strain evidence="5 6">WHRI 5232</strain>
    </source>
</reference>
<dbReference type="SUPFAM" id="SSF52151">
    <property type="entry name" value="FabD/lysophospholipase-like"/>
    <property type="match status" value="1"/>
</dbReference>
<dbReference type="InterPro" id="IPR052580">
    <property type="entry name" value="Lipid_Hydrolase"/>
</dbReference>
<keyword evidence="1 2" id="KW-0443">Lipid metabolism</keyword>
<dbReference type="EMBL" id="PYJH01000054">
    <property type="protein sequence ID" value="PUE90831.1"/>
    <property type="molecule type" value="Genomic_DNA"/>
</dbReference>
<dbReference type="GO" id="GO:0016787">
    <property type="term" value="F:hydrolase activity"/>
    <property type="evidence" value="ECO:0007669"/>
    <property type="project" value="UniProtKB-UniRule"/>
</dbReference>
<dbReference type="PANTHER" id="PTHR46394">
    <property type="entry name" value="ANNEXIN"/>
    <property type="match status" value="1"/>
</dbReference>
<evidence type="ECO:0000313" key="6">
    <source>
        <dbReference type="Proteomes" id="UP000251513"/>
    </source>
</evidence>
<comment type="caution">
    <text evidence="5">The sequence shown here is derived from an EMBL/GenBank/DDBJ whole genome shotgun (WGS) entry which is preliminary data.</text>
</comment>
<feature type="domain" description="PNPLA" evidence="4">
    <location>
        <begin position="9"/>
        <end position="292"/>
    </location>
</feature>
<dbReference type="InterPro" id="IPR002641">
    <property type="entry name" value="PNPLA_dom"/>
</dbReference>
<feature type="short sequence motif" description="GXSXG" evidence="2">
    <location>
        <begin position="49"/>
        <end position="53"/>
    </location>
</feature>
<name>A0AA44YY02_XANCM</name>
<dbReference type="InterPro" id="IPR016035">
    <property type="entry name" value="Acyl_Trfase/lysoPLipase"/>
</dbReference>
<dbReference type="Gene3D" id="3.40.1090.10">
    <property type="entry name" value="Cytosolic phospholipase A2 catalytic domain"/>
    <property type="match status" value="2"/>
</dbReference>
<feature type="short sequence motif" description="DGA/G" evidence="2">
    <location>
        <begin position="279"/>
        <end position="281"/>
    </location>
</feature>
<proteinExistence type="predicted"/>
<keyword evidence="3" id="KW-1133">Transmembrane helix</keyword>
<evidence type="ECO:0000313" key="5">
    <source>
        <dbReference type="EMBL" id="PUE90831.1"/>
    </source>
</evidence>
<accession>A0AA44YY02</accession>
<keyword evidence="2" id="KW-0442">Lipid degradation</keyword>
<feature type="short sequence motif" description="GXGXXG" evidence="2">
    <location>
        <begin position="13"/>
        <end position="18"/>
    </location>
</feature>
<keyword evidence="3" id="KW-0472">Membrane</keyword>
<organism evidence="5 6">
    <name type="scientific">Xanthomonas campestris pv. malvacearum</name>
    <dbReference type="NCBI Taxonomy" id="86040"/>
    <lineage>
        <taxon>Bacteria</taxon>
        <taxon>Pseudomonadati</taxon>
        <taxon>Pseudomonadota</taxon>
        <taxon>Gammaproteobacteria</taxon>
        <taxon>Lysobacterales</taxon>
        <taxon>Lysobacteraceae</taxon>
        <taxon>Xanthomonas</taxon>
    </lineage>
</organism>
<dbReference type="PANTHER" id="PTHR46394:SF1">
    <property type="entry name" value="PNPLA DOMAIN-CONTAINING PROTEIN"/>
    <property type="match status" value="1"/>
</dbReference>
<dbReference type="AlphaFoldDB" id="A0AA44YY02"/>
<feature type="active site" description="Proton acceptor" evidence="2">
    <location>
        <position position="279"/>
    </location>
</feature>
<keyword evidence="2" id="KW-0378">Hydrolase</keyword>
<feature type="transmembrane region" description="Helical" evidence="3">
    <location>
        <begin position="44"/>
        <end position="64"/>
    </location>
</feature>
<feature type="transmembrane region" description="Helical" evidence="3">
    <location>
        <begin position="153"/>
        <end position="175"/>
    </location>
</feature>
<dbReference type="Pfam" id="PF01734">
    <property type="entry name" value="Patatin"/>
    <property type="match status" value="1"/>
</dbReference>
<keyword evidence="3" id="KW-0812">Transmembrane</keyword>
<feature type="active site" description="Nucleophile" evidence="2">
    <location>
        <position position="51"/>
    </location>
</feature>
<dbReference type="Proteomes" id="UP000251513">
    <property type="component" value="Unassembled WGS sequence"/>
</dbReference>
<dbReference type="GO" id="GO:0016042">
    <property type="term" value="P:lipid catabolic process"/>
    <property type="evidence" value="ECO:0007669"/>
    <property type="project" value="UniProtKB-UniRule"/>
</dbReference>
<feature type="transmembrane region" description="Helical" evidence="3">
    <location>
        <begin position="125"/>
        <end position="147"/>
    </location>
</feature>
<evidence type="ECO:0000256" key="2">
    <source>
        <dbReference type="PROSITE-ProRule" id="PRU01161"/>
    </source>
</evidence>